<protein>
    <submittedName>
        <fullName evidence="1">Uncharacterized protein</fullName>
    </submittedName>
</protein>
<dbReference type="Proteomes" id="UP000825729">
    <property type="component" value="Unassembled WGS sequence"/>
</dbReference>
<organism evidence="1 2">
    <name type="scientific">Aristolochia fimbriata</name>
    <name type="common">White veined hardy Dutchman's pipe vine</name>
    <dbReference type="NCBI Taxonomy" id="158543"/>
    <lineage>
        <taxon>Eukaryota</taxon>
        <taxon>Viridiplantae</taxon>
        <taxon>Streptophyta</taxon>
        <taxon>Embryophyta</taxon>
        <taxon>Tracheophyta</taxon>
        <taxon>Spermatophyta</taxon>
        <taxon>Magnoliopsida</taxon>
        <taxon>Magnoliidae</taxon>
        <taxon>Piperales</taxon>
        <taxon>Aristolochiaceae</taxon>
        <taxon>Aristolochia</taxon>
    </lineage>
</organism>
<keyword evidence="2" id="KW-1185">Reference proteome</keyword>
<evidence type="ECO:0000313" key="1">
    <source>
        <dbReference type="EMBL" id="KAG9449961.1"/>
    </source>
</evidence>
<gene>
    <name evidence="1" type="ORF">H6P81_009926</name>
</gene>
<dbReference type="EMBL" id="JAINDJ010000004">
    <property type="protein sequence ID" value="KAG9449961.1"/>
    <property type="molecule type" value="Genomic_DNA"/>
</dbReference>
<accession>A0AAV7ENE9</accession>
<proteinExistence type="predicted"/>
<name>A0AAV7ENE9_ARIFI</name>
<reference evidence="1 2" key="1">
    <citation type="submission" date="2021-07" db="EMBL/GenBank/DDBJ databases">
        <title>The Aristolochia fimbriata genome: insights into angiosperm evolution, floral development and chemical biosynthesis.</title>
        <authorList>
            <person name="Jiao Y."/>
        </authorList>
    </citation>
    <scope>NUCLEOTIDE SEQUENCE [LARGE SCALE GENOMIC DNA]</scope>
    <source>
        <strain evidence="1">IBCAS-2021</strain>
        <tissue evidence="1">Leaf</tissue>
    </source>
</reference>
<evidence type="ECO:0000313" key="2">
    <source>
        <dbReference type="Proteomes" id="UP000825729"/>
    </source>
</evidence>
<sequence length="153" mass="17129">MNQDPIGLDSFFEVLGPLGVPRHSVVLCPHLLHLRQTLDGLQVDDTHPDYCPCEEMFFRAKVGLASIKISGPLASEELWCAGVPEYGLRRLLLRGHEGVMDRALLLVQDGVAGEVAKIDKAKAKEKDEDEESFYLHLVIIMSKEIGVWHIKEK</sequence>
<comment type="caution">
    <text evidence="1">The sequence shown here is derived from an EMBL/GenBank/DDBJ whole genome shotgun (WGS) entry which is preliminary data.</text>
</comment>
<dbReference type="AlphaFoldDB" id="A0AAV7ENE9"/>